<dbReference type="eggNOG" id="KOG0480">
    <property type="taxonomic scope" value="Eukaryota"/>
</dbReference>
<feature type="domain" description="MCM C-terminal AAA(+) ATPase" evidence="5">
    <location>
        <begin position="1"/>
        <end position="158"/>
    </location>
</feature>
<evidence type="ECO:0000313" key="7">
    <source>
        <dbReference type="Proteomes" id="UP000054560"/>
    </source>
</evidence>
<dbReference type="Pfam" id="PF17855">
    <property type="entry name" value="MCM_lid"/>
    <property type="match status" value="1"/>
</dbReference>
<keyword evidence="3 4" id="KW-0238">DNA-binding</keyword>
<dbReference type="GO" id="GO:0016787">
    <property type="term" value="F:hydrolase activity"/>
    <property type="evidence" value="ECO:0007669"/>
    <property type="project" value="UniProtKB-KW"/>
</dbReference>
<dbReference type="PANTHER" id="PTHR11630">
    <property type="entry name" value="DNA REPLICATION LICENSING FACTOR MCM FAMILY MEMBER"/>
    <property type="match status" value="1"/>
</dbReference>
<dbReference type="STRING" id="667725.A0A0L0FDU1"/>
<dbReference type="RefSeq" id="XP_014148836.1">
    <property type="nucleotide sequence ID" value="XM_014293361.1"/>
</dbReference>
<dbReference type="GO" id="GO:0005634">
    <property type="term" value="C:nucleus"/>
    <property type="evidence" value="ECO:0007669"/>
    <property type="project" value="UniProtKB-SubCell"/>
</dbReference>
<dbReference type="GeneID" id="25913034"/>
<comment type="similarity">
    <text evidence="4">Belongs to the MCM family.</text>
</comment>
<dbReference type="PANTHER" id="PTHR11630:SF48">
    <property type="entry name" value="DNA HELICASE MCM9"/>
    <property type="match status" value="1"/>
</dbReference>
<dbReference type="GO" id="GO:0017116">
    <property type="term" value="F:single-stranded DNA helicase activity"/>
    <property type="evidence" value="ECO:0007669"/>
    <property type="project" value="TreeGrafter"/>
</dbReference>
<dbReference type="GO" id="GO:0000724">
    <property type="term" value="P:double-strand break repair via homologous recombination"/>
    <property type="evidence" value="ECO:0007669"/>
    <property type="project" value="TreeGrafter"/>
</dbReference>
<dbReference type="EMBL" id="KQ243968">
    <property type="protein sequence ID" value="KNC74934.1"/>
    <property type="molecule type" value="Genomic_DNA"/>
</dbReference>
<dbReference type="SMART" id="SM00350">
    <property type="entry name" value="MCM"/>
    <property type="match status" value="1"/>
</dbReference>
<dbReference type="Proteomes" id="UP000054560">
    <property type="component" value="Unassembled WGS sequence"/>
</dbReference>
<dbReference type="PRINTS" id="PR01657">
    <property type="entry name" value="MCMFAMILY"/>
</dbReference>
<dbReference type="InterPro" id="IPR031327">
    <property type="entry name" value="MCM"/>
</dbReference>
<dbReference type="InterPro" id="IPR001208">
    <property type="entry name" value="MCM_dom"/>
</dbReference>
<dbReference type="OrthoDB" id="271325at2759"/>
<proteinExistence type="inferred from homology"/>
<dbReference type="GO" id="GO:0042555">
    <property type="term" value="C:MCM complex"/>
    <property type="evidence" value="ECO:0007669"/>
    <property type="project" value="TreeGrafter"/>
</dbReference>
<evidence type="ECO:0000256" key="2">
    <source>
        <dbReference type="ARBA" id="ARBA00022840"/>
    </source>
</evidence>
<keyword evidence="1 4" id="KW-0547">Nucleotide-binding</keyword>
<evidence type="ECO:0000256" key="1">
    <source>
        <dbReference type="ARBA" id="ARBA00022741"/>
    </source>
</evidence>
<keyword evidence="7" id="KW-1185">Reference proteome</keyword>
<dbReference type="Pfam" id="PF00493">
    <property type="entry name" value="MCM"/>
    <property type="match status" value="1"/>
</dbReference>
<protein>
    <recommendedName>
        <fullName evidence="5">MCM C-terminal AAA(+) ATPase domain-containing protein</fullName>
    </recommendedName>
</protein>
<dbReference type="SUPFAM" id="SSF52540">
    <property type="entry name" value="P-loop containing nucleoside triphosphate hydrolases"/>
    <property type="match status" value="1"/>
</dbReference>
<accession>A0A0L0FDU1</accession>
<name>A0A0L0FDU1_9EUKA</name>
<organism evidence="6 7">
    <name type="scientific">Sphaeroforma arctica JP610</name>
    <dbReference type="NCBI Taxonomy" id="667725"/>
    <lineage>
        <taxon>Eukaryota</taxon>
        <taxon>Ichthyosporea</taxon>
        <taxon>Ichthyophonida</taxon>
        <taxon>Sphaeroforma</taxon>
    </lineage>
</organism>
<evidence type="ECO:0000313" key="6">
    <source>
        <dbReference type="EMBL" id="KNC74934.1"/>
    </source>
</evidence>
<dbReference type="Gene3D" id="3.40.50.300">
    <property type="entry name" value="P-loop containing nucleotide triphosphate hydrolases"/>
    <property type="match status" value="1"/>
</dbReference>
<keyword evidence="2 4" id="KW-0067">ATP-binding</keyword>
<evidence type="ECO:0000259" key="5">
    <source>
        <dbReference type="PROSITE" id="PS50051"/>
    </source>
</evidence>
<feature type="non-terminal residue" evidence="6">
    <location>
        <position position="256"/>
    </location>
</feature>
<dbReference type="PROSITE" id="PS50051">
    <property type="entry name" value="MCM_2"/>
    <property type="match status" value="1"/>
</dbReference>
<evidence type="ECO:0000256" key="4">
    <source>
        <dbReference type="RuleBase" id="RU004070"/>
    </source>
</evidence>
<dbReference type="AlphaFoldDB" id="A0A0L0FDU1"/>
<sequence length="256" mass="28014">MLLVGDPGTGKSQFLKYCSKLVPRSIVTTGAGTTSAGLTVAAVKDGAEWSLEAGALVLADGGICCIDEFASVREADRATIHEAMEQQTISVAKAGMVCKLNTRATVLAACNPKGPYDDSQDLTTNTAIASPLLSRFDIVLVLLDSPNREWDDYVSSHILEGMMNIGRDMADESQDEDLPQEPIWSLEKLQIYVAMAKSLHPKISREAETILIAYYQIQRQADQRNAARTTIRLLESMVRLAQAHARIMLRECVTQQ</sequence>
<evidence type="ECO:0000256" key="3">
    <source>
        <dbReference type="ARBA" id="ARBA00023125"/>
    </source>
</evidence>
<dbReference type="InterPro" id="IPR041562">
    <property type="entry name" value="MCM_lid"/>
</dbReference>
<dbReference type="GO" id="GO:0003697">
    <property type="term" value="F:single-stranded DNA binding"/>
    <property type="evidence" value="ECO:0007669"/>
    <property type="project" value="TreeGrafter"/>
</dbReference>
<dbReference type="InterPro" id="IPR027417">
    <property type="entry name" value="P-loop_NTPase"/>
</dbReference>
<dbReference type="GO" id="GO:0005524">
    <property type="term" value="F:ATP binding"/>
    <property type="evidence" value="ECO:0007669"/>
    <property type="project" value="UniProtKB-KW"/>
</dbReference>
<gene>
    <name evidence="6" type="ORF">SARC_12530</name>
</gene>
<reference evidence="6 7" key="1">
    <citation type="submission" date="2011-02" db="EMBL/GenBank/DDBJ databases">
        <title>The Genome Sequence of Sphaeroforma arctica JP610.</title>
        <authorList>
            <consortium name="The Broad Institute Genome Sequencing Platform"/>
            <person name="Russ C."/>
            <person name="Cuomo C."/>
            <person name="Young S.K."/>
            <person name="Zeng Q."/>
            <person name="Gargeya S."/>
            <person name="Alvarado L."/>
            <person name="Berlin A."/>
            <person name="Chapman S.B."/>
            <person name="Chen Z."/>
            <person name="Freedman E."/>
            <person name="Gellesch M."/>
            <person name="Goldberg J."/>
            <person name="Griggs A."/>
            <person name="Gujja S."/>
            <person name="Heilman E."/>
            <person name="Heiman D."/>
            <person name="Howarth C."/>
            <person name="Mehta T."/>
            <person name="Neiman D."/>
            <person name="Pearson M."/>
            <person name="Roberts A."/>
            <person name="Saif S."/>
            <person name="Shea T."/>
            <person name="Shenoy N."/>
            <person name="Sisk P."/>
            <person name="Stolte C."/>
            <person name="Sykes S."/>
            <person name="White J."/>
            <person name="Yandava C."/>
            <person name="Burger G."/>
            <person name="Gray M.W."/>
            <person name="Holland P.W.H."/>
            <person name="King N."/>
            <person name="Lang F.B.F."/>
            <person name="Roger A.J."/>
            <person name="Ruiz-Trillo I."/>
            <person name="Haas B."/>
            <person name="Nusbaum C."/>
            <person name="Birren B."/>
        </authorList>
    </citation>
    <scope>NUCLEOTIDE SEQUENCE [LARGE SCALE GENOMIC DNA]</scope>
    <source>
        <strain evidence="6 7">JP610</strain>
    </source>
</reference>